<dbReference type="RefSeq" id="WP_238231240.1">
    <property type="nucleotide sequence ID" value="NZ_BPRA01000006.1"/>
</dbReference>
<dbReference type="Proteomes" id="UP001055101">
    <property type="component" value="Unassembled WGS sequence"/>
</dbReference>
<dbReference type="PANTHER" id="PTHR23076:SF97">
    <property type="entry name" value="ATP-DEPENDENT ZINC METALLOPROTEASE YME1L1"/>
    <property type="match status" value="1"/>
</dbReference>
<comment type="similarity">
    <text evidence="1">Belongs to the AAA ATPase family.</text>
</comment>
<dbReference type="Gene3D" id="1.20.58.760">
    <property type="entry name" value="Peptidase M41"/>
    <property type="match status" value="1"/>
</dbReference>
<sequence>MRSDLAFFREDTDEEATVGGGRPLRETASAALARLALEAALTPAQRRRIARDPNNVLVVQVPAAEWVDAIRSACERLRPWDAVFARTGSREDMPSRGNDKVARTVGQGGAVLGVSQDCHAYLPSALSSADINVRIEPPDNKLVGQVIRAVTGRAVRDLPDGAAAGLSYWDLAACIRGTSKASLERLAAASRAKTVIDPAVATAPPFASLLGFGAAHEWGTRLLRGIEDWRRNGTAFPADRCAVLASEPGLGKSTMVRALAKAAKLPLTISSVSSWFTSSNGYLDGVLKHIDLVFDQARYTSPSLLFLDEIDSIPDRNSLDDRSRSWWNPVCTHILLRIDRLNNDPDAKVCLIGATNYANRLDTALIRPGRLTRVIQIGRPGAEAISGIARQHLGSDLPGADLRTLGELGLGATGAEVEGWVKEARSRAQTAGRPLALDDLLRCVAPPDTRTDAEIRRGAIHEAGHGLGAQVVGAGAVIQVDIIARNGNGGSTAMRPRLPIMPLRDDVERLVVSLLCGRAAEVVILGEACGGSGGSADSDLARASALLAGLHGSLGLGQGLVYLGQPSEVAGGLRQDSVLRAAVEADLHRLHSEAERLISRFRDVVEDVAERLVRNRIVDGDELRRLIAGASGDRR</sequence>
<organism evidence="3 4">
    <name type="scientific">Methylobacterium thuringiense</name>
    <dbReference type="NCBI Taxonomy" id="1003091"/>
    <lineage>
        <taxon>Bacteria</taxon>
        <taxon>Pseudomonadati</taxon>
        <taxon>Pseudomonadota</taxon>
        <taxon>Alphaproteobacteria</taxon>
        <taxon>Hyphomicrobiales</taxon>
        <taxon>Methylobacteriaceae</taxon>
        <taxon>Methylobacterium</taxon>
    </lineage>
</organism>
<comment type="caution">
    <text evidence="3">The sequence shown here is derived from an EMBL/GenBank/DDBJ whole genome shotgun (WGS) entry which is preliminary data.</text>
</comment>
<name>A0ABQ4TI19_9HYPH</name>
<reference evidence="3" key="2">
    <citation type="submission" date="2021-08" db="EMBL/GenBank/DDBJ databases">
        <authorList>
            <person name="Tani A."/>
            <person name="Ola A."/>
            <person name="Ogura Y."/>
            <person name="Katsura K."/>
            <person name="Hayashi T."/>
        </authorList>
    </citation>
    <scope>NUCLEOTIDE SEQUENCE</scope>
    <source>
        <strain evidence="3">DSM 23674</strain>
    </source>
</reference>
<protein>
    <submittedName>
        <fullName evidence="3">ATP-dependent zinc metalloprotease FtsH</fullName>
    </submittedName>
</protein>
<dbReference type="GO" id="GO:0008237">
    <property type="term" value="F:metallopeptidase activity"/>
    <property type="evidence" value="ECO:0007669"/>
    <property type="project" value="UniProtKB-KW"/>
</dbReference>
<accession>A0ABQ4TI19</accession>
<evidence type="ECO:0000313" key="4">
    <source>
        <dbReference type="Proteomes" id="UP001055101"/>
    </source>
</evidence>
<evidence type="ECO:0000256" key="1">
    <source>
        <dbReference type="RuleBase" id="RU003651"/>
    </source>
</evidence>
<keyword evidence="3" id="KW-0378">Hydrolase</keyword>
<dbReference type="InterPro" id="IPR003960">
    <property type="entry name" value="ATPase_AAA_CS"/>
</dbReference>
<keyword evidence="3" id="KW-0645">Protease</keyword>
<dbReference type="InterPro" id="IPR037219">
    <property type="entry name" value="Peptidase_M41-like"/>
</dbReference>
<dbReference type="Gene3D" id="3.40.50.300">
    <property type="entry name" value="P-loop containing nucleotide triphosphate hydrolases"/>
    <property type="match status" value="1"/>
</dbReference>
<dbReference type="PANTHER" id="PTHR23076">
    <property type="entry name" value="METALLOPROTEASE M41 FTSH"/>
    <property type="match status" value="1"/>
</dbReference>
<dbReference type="CDD" id="cd19481">
    <property type="entry name" value="RecA-like_protease"/>
    <property type="match status" value="1"/>
</dbReference>
<reference evidence="3" key="1">
    <citation type="journal article" date="2021" name="Front. Microbiol.">
        <title>Comprehensive Comparative Genomics and Phenotyping of Methylobacterium Species.</title>
        <authorList>
            <person name="Alessa O."/>
            <person name="Ogura Y."/>
            <person name="Fujitani Y."/>
            <person name="Takami H."/>
            <person name="Hayashi T."/>
            <person name="Sahin N."/>
            <person name="Tani A."/>
        </authorList>
    </citation>
    <scope>NUCLEOTIDE SEQUENCE</scope>
    <source>
        <strain evidence="3">DSM 23674</strain>
    </source>
</reference>
<dbReference type="Pfam" id="PF01434">
    <property type="entry name" value="Peptidase_M41"/>
    <property type="match status" value="1"/>
</dbReference>
<dbReference type="EMBL" id="BPRA01000006">
    <property type="protein sequence ID" value="GJE54883.1"/>
    <property type="molecule type" value="Genomic_DNA"/>
</dbReference>
<dbReference type="Pfam" id="PF00004">
    <property type="entry name" value="AAA"/>
    <property type="match status" value="1"/>
</dbReference>
<evidence type="ECO:0000313" key="3">
    <source>
        <dbReference type="EMBL" id="GJE54883.1"/>
    </source>
</evidence>
<keyword evidence="1" id="KW-0547">Nucleotide-binding</keyword>
<dbReference type="InterPro" id="IPR027417">
    <property type="entry name" value="P-loop_NTPase"/>
</dbReference>
<proteinExistence type="inferred from homology"/>
<keyword evidence="4" id="KW-1185">Reference proteome</keyword>
<dbReference type="InterPro" id="IPR003593">
    <property type="entry name" value="AAA+_ATPase"/>
</dbReference>
<dbReference type="Gene3D" id="1.10.8.60">
    <property type="match status" value="1"/>
</dbReference>
<feature type="domain" description="AAA+ ATPase" evidence="2">
    <location>
        <begin position="238"/>
        <end position="381"/>
    </location>
</feature>
<dbReference type="SMART" id="SM00382">
    <property type="entry name" value="AAA"/>
    <property type="match status" value="1"/>
</dbReference>
<dbReference type="InterPro" id="IPR003959">
    <property type="entry name" value="ATPase_AAA_core"/>
</dbReference>
<evidence type="ECO:0000259" key="2">
    <source>
        <dbReference type="SMART" id="SM00382"/>
    </source>
</evidence>
<dbReference type="PROSITE" id="PS00674">
    <property type="entry name" value="AAA"/>
    <property type="match status" value="1"/>
</dbReference>
<dbReference type="InterPro" id="IPR000642">
    <property type="entry name" value="Peptidase_M41"/>
</dbReference>
<keyword evidence="1" id="KW-0067">ATP-binding</keyword>
<keyword evidence="3" id="KW-0482">Metalloprotease</keyword>
<dbReference type="SUPFAM" id="SSF140990">
    <property type="entry name" value="FtsH protease domain-like"/>
    <property type="match status" value="1"/>
</dbReference>
<gene>
    <name evidence="3" type="primary">ftsH_1</name>
    <name evidence="3" type="ORF">EKPJFOCH_1368</name>
</gene>
<dbReference type="SUPFAM" id="SSF52540">
    <property type="entry name" value="P-loop containing nucleoside triphosphate hydrolases"/>
    <property type="match status" value="1"/>
</dbReference>